<organism evidence="1 2">
    <name type="scientific">Slackia isoflavoniconvertens</name>
    <dbReference type="NCBI Taxonomy" id="572010"/>
    <lineage>
        <taxon>Bacteria</taxon>
        <taxon>Bacillati</taxon>
        <taxon>Actinomycetota</taxon>
        <taxon>Coriobacteriia</taxon>
        <taxon>Eggerthellales</taxon>
        <taxon>Eggerthellaceae</taxon>
        <taxon>Slackia</taxon>
    </lineage>
</organism>
<dbReference type="AlphaFoldDB" id="A0A3N0II61"/>
<accession>A0A3N0II61</accession>
<dbReference type="Proteomes" id="UP000271472">
    <property type="component" value="Unassembled WGS sequence"/>
</dbReference>
<dbReference type="RefSeq" id="WP_123219031.1">
    <property type="nucleotide sequence ID" value="NZ_JACHYQ010000002.1"/>
</dbReference>
<reference evidence="2" key="1">
    <citation type="submission" date="2018-05" db="EMBL/GenBank/DDBJ databases">
        <title>Genome Sequencing of selected type strains of the family Eggerthellaceae.</title>
        <authorList>
            <person name="Danylec N."/>
            <person name="Stoll D.A."/>
            <person name="Doetsch A."/>
            <person name="Huch M."/>
        </authorList>
    </citation>
    <scope>NUCLEOTIDE SEQUENCE [LARGE SCALE GENOMIC DNA]</scope>
    <source>
        <strain evidence="2">DSM 22006</strain>
    </source>
</reference>
<gene>
    <name evidence="1" type="ORF">DMP05_02665</name>
</gene>
<protein>
    <submittedName>
        <fullName evidence="1">Uncharacterized protein</fullName>
    </submittedName>
</protein>
<keyword evidence="2" id="KW-1185">Reference proteome</keyword>
<proteinExistence type="predicted"/>
<comment type="caution">
    <text evidence="1">The sequence shown here is derived from an EMBL/GenBank/DDBJ whole genome shotgun (WGS) entry which is preliminary data.</text>
</comment>
<dbReference type="GeneID" id="98662885"/>
<evidence type="ECO:0000313" key="1">
    <source>
        <dbReference type="EMBL" id="RNM36691.1"/>
    </source>
</evidence>
<sequence>MKKLNQFMSFDWTAFAKDKRFLCIGGGEWVDYATKEHRGTKIEVVIAADNTEYRHAEGEVVSNRFEKLAIKVSDDIDIPVDQHVIPTGVVAKVYGDYRNQLSVTATGLTVIPKKG</sequence>
<name>A0A3N0II61_9ACTN</name>
<evidence type="ECO:0000313" key="2">
    <source>
        <dbReference type="Proteomes" id="UP000271472"/>
    </source>
</evidence>
<dbReference type="EMBL" id="QIBZ01000003">
    <property type="protein sequence ID" value="RNM36691.1"/>
    <property type="molecule type" value="Genomic_DNA"/>
</dbReference>
<dbReference type="OrthoDB" id="1692166at2"/>